<name>A0A0P0A0J6_9RHOB</name>
<dbReference type="KEGG" id="cmar:IMCC12053_2291"/>
<evidence type="ECO:0000313" key="2">
    <source>
        <dbReference type="Proteomes" id="UP000064920"/>
    </source>
</evidence>
<sequence length="135" mass="14591">MSFQHSLSLGAATVGAFDALPAEDRFLVSLFRGEPEVRRDGDIAHVSGQLLSLFHSHGRRPLLSHSKSCNCVGADEAVFVQFVRLAADGQREDATLMALLMIRAQVAPIAVSLAEQLGLLVRMLARVDALAVPYH</sequence>
<proteinExistence type="predicted"/>
<evidence type="ECO:0000313" key="1">
    <source>
        <dbReference type="EMBL" id="ALI56238.1"/>
    </source>
</evidence>
<dbReference type="OrthoDB" id="7874397at2"/>
<dbReference type="STRING" id="1397108.IMCC12053_2291"/>
<dbReference type="RefSeq" id="WP_062219082.1">
    <property type="nucleotide sequence ID" value="NZ_CP012023.1"/>
</dbReference>
<dbReference type="PATRIC" id="fig|1397108.4.peg.2340"/>
<dbReference type="Proteomes" id="UP000064920">
    <property type="component" value="Chromosome"/>
</dbReference>
<gene>
    <name evidence="1" type="ORF">IMCC12053_2291</name>
</gene>
<reference evidence="1 2" key="1">
    <citation type="submission" date="2015-05" db="EMBL/GenBank/DDBJ databases">
        <authorList>
            <person name="Wang D.B."/>
            <person name="Wang M."/>
        </authorList>
    </citation>
    <scope>NUCLEOTIDE SEQUENCE [LARGE SCALE GENOMIC DNA]</scope>
    <source>
        <strain evidence="1 2">IMCC 12053</strain>
    </source>
</reference>
<protein>
    <submittedName>
        <fullName evidence="1">Uncharacterized protein</fullName>
    </submittedName>
</protein>
<organism evidence="1 2">
    <name type="scientific">Celeribacter marinus</name>
    <dbReference type="NCBI Taxonomy" id="1397108"/>
    <lineage>
        <taxon>Bacteria</taxon>
        <taxon>Pseudomonadati</taxon>
        <taxon>Pseudomonadota</taxon>
        <taxon>Alphaproteobacteria</taxon>
        <taxon>Rhodobacterales</taxon>
        <taxon>Roseobacteraceae</taxon>
        <taxon>Celeribacter</taxon>
    </lineage>
</organism>
<accession>A0A0P0A0J6</accession>
<dbReference type="EMBL" id="CP012023">
    <property type="protein sequence ID" value="ALI56238.1"/>
    <property type="molecule type" value="Genomic_DNA"/>
</dbReference>
<dbReference type="AlphaFoldDB" id="A0A0P0A0J6"/>
<keyword evidence="2" id="KW-1185">Reference proteome</keyword>